<evidence type="ECO:0000256" key="14">
    <source>
        <dbReference type="ARBA" id="ARBA00038000"/>
    </source>
</evidence>
<keyword evidence="8" id="KW-0863">Zinc-finger</keyword>
<keyword evidence="11" id="KW-0267">Excision nuclease</keyword>
<keyword evidence="6" id="KW-0227">DNA damage</keyword>
<dbReference type="GO" id="GO:0005737">
    <property type="term" value="C:cytoplasm"/>
    <property type="evidence" value="ECO:0007669"/>
    <property type="project" value="UniProtKB-SubCell"/>
</dbReference>
<dbReference type="GO" id="GO:0008270">
    <property type="term" value="F:zinc ion binding"/>
    <property type="evidence" value="ECO:0007669"/>
    <property type="project" value="UniProtKB-KW"/>
</dbReference>
<feature type="compositionally biased region" description="Basic residues" evidence="17">
    <location>
        <begin position="770"/>
        <end position="787"/>
    </location>
</feature>
<evidence type="ECO:0000313" key="20">
    <source>
        <dbReference type="Proteomes" id="UP000185663"/>
    </source>
</evidence>
<evidence type="ECO:0000313" key="19">
    <source>
        <dbReference type="EMBL" id="SDR80668.1"/>
    </source>
</evidence>
<dbReference type="SUPFAM" id="SSF52540">
    <property type="entry name" value="P-loop containing nucleoside triphosphate hydrolases"/>
    <property type="match status" value="2"/>
</dbReference>
<dbReference type="GO" id="GO:0003677">
    <property type="term" value="F:DNA binding"/>
    <property type="evidence" value="ECO:0007669"/>
    <property type="project" value="UniProtKB-KW"/>
</dbReference>
<comment type="similarity">
    <text evidence="14">Belongs to the ABC transporter superfamily. UvrA family.</text>
</comment>
<feature type="region of interest" description="Disordered" evidence="17">
    <location>
        <begin position="722"/>
        <end position="863"/>
    </location>
</feature>
<evidence type="ECO:0000256" key="1">
    <source>
        <dbReference type="ARBA" id="ARBA00004496"/>
    </source>
</evidence>
<evidence type="ECO:0000256" key="5">
    <source>
        <dbReference type="ARBA" id="ARBA00022741"/>
    </source>
</evidence>
<feature type="compositionally biased region" description="Basic and acidic residues" evidence="17">
    <location>
        <begin position="788"/>
        <end position="798"/>
    </location>
</feature>
<keyword evidence="7" id="KW-0228">DNA excision</keyword>
<evidence type="ECO:0000256" key="16">
    <source>
        <dbReference type="ARBA" id="ARBA00042156"/>
    </source>
</evidence>
<evidence type="ECO:0000256" key="9">
    <source>
        <dbReference type="ARBA" id="ARBA00022833"/>
    </source>
</evidence>
<evidence type="ECO:0000256" key="8">
    <source>
        <dbReference type="ARBA" id="ARBA00022771"/>
    </source>
</evidence>
<dbReference type="eggNOG" id="COG0178">
    <property type="taxonomic scope" value="Bacteria"/>
</dbReference>
<keyword evidence="4" id="KW-0677">Repeat</keyword>
<evidence type="ECO:0000256" key="17">
    <source>
        <dbReference type="SAM" id="MobiDB-lite"/>
    </source>
</evidence>
<reference evidence="19 20" key="1">
    <citation type="submission" date="2016-10" db="EMBL/GenBank/DDBJ databases">
        <authorList>
            <person name="de Groot N.N."/>
        </authorList>
    </citation>
    <scope>NUCLEOTIDE SEQUENCE [LARGE SCALE GENOMIC DNA]</scope>
    <source>
        <strain evidence="19 20">DSM 22126</strain>
    </source>
</reference>
<protein>
    <recommendedName>
        <fullName evidence="15">UvrABC system protein A</fullName>
    </recommendedName>
    <alternativeName>
        <fullName evidence="16">Excinuclease ABC subunit A</fullName>
    </alternativeName>
</protein>
<keyword evidence="13" id="KW-0234">DNA repair</keyword>
<dbReference type="PROSITE" id="PS00211">
    <property type="entry name" value="ABC_TRANSPORTER_1"/>
    <property type="match status" value="1"/>
</dbReference>
<accession>A0A1H1M1C0</accession>
<evidence type="ECO:0000256" key="3">
    <source>
        <dbReference type="ARBA" id="ARBA00022723"/>
    </source>
</evidence>
<dbReference type="STRING" id="545619.SAMN04489860_0109"/>
<evidence type="ECO:0000256" key="13">
    <source>
        <dbReference type="ARBA" id="ARBA00023204"/>
    </source>
</evidence>
<dbReference type="GO" id="GO:0005524">
    <property type="term" value="F:ATP binding"/>
    <property type="evidence" value="ECO:0007669"/>
    <property type="project" value="UniProtKB-KW"/>
</dbReference>
<evidence type="ECO:0000259" key="18">
    <source>
        <dbReference type="Pfam" id="PF17755"/>
    </source>
</evidence>
<dbReference type="EMBL" id="LT629776">
    <property type="protein sequence ID" value="SDR80668.1"/>
    <property type="molecule type" value="Genomic_DNA"/>
</dbReference>
<comment type="subcellular location">
    <subcellularLocation>
        <location evidence="1">Cytoplasm</location>
    </subcellularLocation>
</comment>
<dbReference type="Pfam" id="PF17755">
    <property type="entry name" value="UvrA_DNA-bind"/>
    <property type="match status" value="1"/>
</dbReference>
<dbReference type="InterPro" id="IPR017871">
    <property type="entry name" value="ABC_transporter-like_CS"/>
</dbReference>
<evidence type="ECO:0000256" key="7">
    <source>
        <dbReference type="ARBA" id="ARBA00022769"/>
    </source>
</evidence>
<dbReference type="Proteomes" id="UP000185663">
    <property type="component" value="Chromosome I"/>
</dbReference>
<name>A0A1H1M1C0_9CELL</name>
<organism evidence="19 20">
    <name type="scientific">Paraoerskovia marina</name>
    <dbReference type="NCBI Taxonomy" id="545619"/>
    <lineage>
        <taxon>Bacteria</taxon>
        <taxon>Bacillati</taxon>
        <taxon>Actinomycetota</taxon>
        <taxon>Actinomycetes</taxon>
        <taxon>Micrococcales</taxon>
        <taxon>Cellulomonadaceae</taxon>
        <taxon>Paraoerskovia</taxon>
    </lineage>
</organism>
<gene>
    <name evidence="19" type="ORF">SAMN04489860_0109</name>
</gene>
<sequence length="863" mass="92116">MVPGWAADGVGYVGAVVDAGRPGFVQVRGATENNLRGVDVDVPRDALVAFTGVSGSGKSSLAFGTLYAEAQRRYFESVAPYARRLLQQVGAPHVTEITGLPPAVALQQRRGAPSSRSTVGTITTLSNLVRMLYSRAGTYPAGAVRLGAEAFSPNTAVGACPRCDGLGTVHDVTVDLMVPDPTLSIREGAVAAWPGAWQGSNLRRVLTGLGVDVDVPWHTLSPEDREWILFTEEQPTVFVESKNDRLDRGYKGRFTSARRHVMHVLTDSKSQTMRDKALRFTESAACTACGGSGLRADALDVTVAGRTIAAVNAMALSEVADVLRPLAEQTAVTSGVSAASSGETTEVAVRISADLLARIDVLLGLGLGYLSLGRRSTTLSPGEAQRLRIATQLRSGLFGVVYVLDEPSAGLHPADAAPLLDVLDRLKASGNSLFVVEHDMDVVRRADWVVDIGPGAGAGGGRVLYSGPVAGLEQVEESLTGRHLFGRAEAPAREPRRPDDWLRLTGVSRHNLHDLSVDVPLGVLTAVTGVSGSGKSTLVSQVLAEVVRRALGASLQDDEDSLEVQVADVGGLEAFSRLVRVDQRPIGRTPRSTLATYTGMFDVVRRLFADTDEARARGWAPGRFSFNVEAGRCPTCQGEGFVEVELLFLPGTYGPCPTCDGARYNAQTLEVSWNGKNVAEVLALSVDDAAEFFAGVPGAARSLQTLRDVGLGYLRLGQPATELSGGGGTAHQDSHRAAARPARPHALPPRRADLRVAPGRRRPPDAPAPRARRRRQHRRGGRARPRRDRLGRPRDRPRSRGRRPRGLGGRDGDACAGRRRSPQRHRAVPRRAPTDAHLTGARRDPRALPPSTATPPRDVSTDP</sequence>
<feature type="compositionally biased region" description="Basic residues" evidence="17">
    <location>
        <begin position="817"/>
        <end position="829"/>
    </location>
</feature>
<keyword evidence="2" id="KW-0963">Cytoplasm</keyword>
<dbReference type="Gene3D" id="3.40.50.300">
    <property type="entry name" value="P-loop containing nucleotide triphosphate hydrolases"/>
    <property type="match status" value="2"/>
</dbReference>
<evidence type="ECO:0000256" key="10">
    <source>
        <dbReference type="ARBA" id="ARBA00022840"/>
    </source>
</evidence>
<evidence type="ECO:0000256" key="2">
    <source>
        <dbReference type="ARBA" id="ARBA00022490"/>
    </source>
</evidence>
<keyword evidence="5" id="KW-0547">Nucleotide-binding</keyword>
<dbReference type="Gene3D" id="1.10.8.280">
    <property type="entry name" value="ABC transporter ATPase domain-like"/>
    <property type="match status" value="1"/>
</dbReference>
<dbReference type="GO" id="GO:0016887">
    <property type="term" value="F:ATP hydrolysis activity"/>
    <property type="evidence" value="ECO:0007669"/>
    <property type="project" value="InterPro"/>
</dbReference>
<dbReference type="InterPro" id="IPR041552">
    <property type="entry name" value="UvrA_DNA-bd"/>
</dbReference>
<evidence type="ECO:0000256" key="15">
    <source>
        <dbReference type="ARBA" id="ARBA00039316"/>
    </source>
</evidence>
<dbReference type="PANTHER" id="PTHR43152">
    <property type="entry name" value="UVRABC SYSTEM PROTEIN A"/>
    <property type="match status" value="1"/>
</dbReference>
<dbReference type="Gene3D" id="1.20.1580.10">
    <property type="entry name" value="ABC transporter ATPase like domain"/>
    <property type="match status" value="2"/>
</dbReference>
<dbReference type="GO" id="GO:0004518">
    <property type="term" value="F:nuclease activity"/>
    <property type="evidence" value="ECO:0007669"/>
    <property type="project" value="UniProtKB-KW"/>
</dbReference>
<evidence type="ECO:0000256" key="12">
    <source>
        <dbReference type="ARBA" id="ARBA00023125"/>
    </source>
</evidence>
<keyword evidence="10" id="KW-0067">ATP-binding</keyword>
<keyword evidence="9" id="KW-0862">Zinc</keyword>
<keyword evidence="20" id="KW-1185">Reference proteome</keyword>
<dbReference type="GO" id="GO:0006281">
    <property type="term" value="P:DNA repair"/>
    <property type="evidence" value="ECO:0007669"/>
    <property type="project" value="UniProtKB-KW"/>
</dbReference>
<dbReference type="PANTHER" id="PTHR43152:SF1">
    <property type="entry name" value="UVRA PROTEIN"/>
    <property type="match status" value="1"/>
</dbReference>
<dbReference type="AlphaFoldDB" id="A0A1H1M1C0"/>
<keyword evidence="3" id="KW-0479">Metal-binding</keyword>
<evidence type="ECO:0000256" key="4">
    <source>
        <dbReference type="ARBA" id="ARBA00022737"/>
    </source>
</evidence>
<dbReference type="InterPro" id="IPR027417">
    <property type="entry name" value="P-loop_NTPase"/>
</dbReference>
<evidence type="ECO:0000256" key="11">
    <source>
        <dbReference type="ARBA" id="ARBA00022881"/>
    </source>
</evidence>
<proteinExistence type="inferred from homology"/>
<evidence type="ECO:0000256" key="6">
    <source>
        <dbReference type="ARBA" id="ARBA00022763"/>
    </source>
</evidence>
<keyword evidence="12" id="KW-0238">DNA-binding</keyword>
<feature type="domain" description="UvrA DNA-binding" evidence="18">
    <location>
        <begin position="175"/>
        <end position="277"/>
    </location>
</feature>